<proteinExistence type="predicted"/>
<dbReference type="Proteomes" id="UP000054485">
    <property type="component" value="Unassembled WGS sequence"/>
</dbReference>
<dbReference type="HOGENOM" id="CLU_1880483_0_0_1"/>
<evidence type="ECO:0000313" key="1">
    <source>
        <dbReference type="EMBL" id="KIK36519.1"/>
    </source>
</evidence>
<dbReference type="STRING" id="930992.A0A0D0AEJ0"/>
<organism evidence="1 2">
    <name type="scientific">Suillus luteus UH-Slu-Lm8-n1</name>
    <dbReference type="NCBI Taxonomy" id="930992"/>
    <lineage>
        <taxon>Eukaryota</taxon>
        <taxon>Fungi</taxon>
        <taxon>Dikarya</taxon>
        <taxon>Basidiomycota</taxon>
        <taxon>Agaricomycotina</taxon>
        <taxon>Agaricomycetes</taxon>
        <taxon>Agaricomycetidae</taxon>
        <taxon>Boletales</taxon>
        <taxon>Suillineae</taxon>
        <taxon>Suillaceae</taxon>
        <taxon>Suillus</taxon>
    </lineage>
</organism>
<feature type="non-terminal residue" evidence="1">
    <location>
        <position position="1"/>
    </location>
</feature>
<name>A0A0D0AEJ0_9AGAM</name>
<evidence type="ECO:0000313" key="2">
    <source>
        <dbReference type="Proteomes" id="UP000054485"/>
    </source>
</evidence>
<gene>
    <name evidence="1" type="ORF">CY34DRAFT_33051</name>
</gene>
<dbReference type="OrthoDB" id="2676751at2759"/>
<sequence>IESEINHLENKRFRKTQLYAQAKWAEKGETISKYWSKINKSKKPRDIIYKLRIPGQNRFASRSDKMAEIARKYHDKLQRDTLSDQEAEERIAEIQRPMSEIPQNQKLWNENSPLHSPLKENHIHEALYALKTGSAA</sequence>
<dbReference type="InParanoid" id="A0A0D0AEJ0"/>
<dbReference type="EMBL" id="KN835523">
    <property type="protein sequence ID" value="KIK36519.1"/>
    <property type="molecule type" value="Genomic_DNA"/>
</dbReference>
<reference evidence="1 2" key="1">
    <citation type="submission" date="2014-04" db="EMBL/GenBank/DDBJ databases">
        <authorList>
            <consortium name="DOE Joint Genome Institute"/>
            <person name="Kuo A."/>
            <person name="Ruytinx J."/>
            <person name="Rineau F."/>
            <person name="Colpaert J."/>
            <person name="Kohler A."/>
            <person name="Nagy L.G."/>
            <person name="Floudas D."/>
            <person name="Copeland A."/>
            <person name="Barry K.W."/>
            <person name="Cichocki N."/>
            <person name="Veneault-Fourrey C."/>
            <person name="LaButti K."/>
            <person name="Lindquist E.A."/>
            <person name="Lipzen A."/>
            <person name="Lundell T."/>
            <person name="Morin E."/>
            <person name="Murat C."/>
            <person name="Sun H."/>
            <person name="Tunlid A."/>
            <person name="Henrissat B."/>
            <person name="Grigoriev I.V."/>
            <person name="Hibbett D.S."/>
            <person name="Martin F."/>
            <person name="Nordberg H.P."/>
            <person name="Cantor M.N."/>
            <person name="Hua S.X."/>
        </authorList>
    </citation>
    <scope>NUCLEOTIDE SEQUENCE [LARGE SCALE GENOMIC DNA]</scope>
    <source>
        <strain evidence="1 2">UH-Slu-Lm8-n1</strain>
    </source>
</reference>
<protein>
    <submittedName>
        <fullName evidence="1">Uncharacterized protein</fullName>
    </submittedName>
</protein>
<feature type="non-terminal residue" evidence="1">
    <location>
        <position position="136"/>
    </location>
</feature>
<accession>A0A0D0AEJ0</accession>
<keyword evidence="2" id="KW-1185">Reference proteome</keyword>
<dbReference type="AlphaFoldDB" id="A0A0D0AEJ0"/>
<reference evidence="2" key="2">
    <citation type="submission" date="2015-01" db="EMBL/GenBank/DDBJ databases">
        <title>Evolutionary Origins and Diversification of the Mycorrhizal Mutualists.</title>
        <authorList>
            <consortium name="DOE Joint Genome Institute"/>
            <consortium name="Mycorrhizal Genomics Consortium"/>
            <person name="Kohler A."/>
            <person name="Kuo A."/>
            <person name="Nagy L.G."/>
            <person name="Floudas D."/>
            <person name="Copeland A."/>
            <person name="Barry K.W."/>
            <person name="Cichocki N."/>
            <person name="Veneault-Fourrey C."/>
            <person name="LaButti K."/>
            <person name="Lindquist E.A."/>
            <person name="Lipzen A."/>
            <person name="Lundell T."/>
            <person name="Morin E."/>
            <person name="Murat C."/>
            <person name="Riley R."/>
            <person name="Ohm R."/>
            <person name="Sun H."/>
            <person name="Tunlid A."/>
            <person name="Henrissat B."/>
            <person name="Grigoriev I.V."/>
            <person name="Hibbett D.S."/>
            <person name="Martin F."/>
        </authorList>
    </citation>
    <scope>NUCLEOTIDE SEQUENCE [LARGE SCALE GENOMIC DNA]</scope>
    <source>
        <strain evidence="2">UH-Slu-Lm8-n1</strain>
    </source>
</reference>